<evidence type="ECO:0000313" key="4">
    <source>
        <dbReference type="Proteomes" id="UP001152447"/>
    </source>
</evidence>
<protein>
    <recommendedName>
        <fullName evidence="2">HPt domain-containing protein</fullName>
    </recommendedName>
</protein>
<dbReference type="GO" id="GO:0004672">
    <property type="term" value="F:protein kinase activity"/>
    <property type="evidence" value="ECO:0007669"/>
    <property type="project" value="UniProtKB-ARBA"/>
</dbReference>
<dbReference type="SUPFAM" id="SSF47226">
    <property type="entry name" value="Histidine-containing phosphotransfer domain, HPT domain"/>
    <property type="match status" value="1"/>
</dbReference>
<keyword evidence="4" id="KW-1185">Reference proteome</keyword>
<dbReference type="Gene3D" id="1.20.120.160">
    <property type="entry name" value="HPT domain"/>
    <property type="match status" value="1"/>
</dbReference>
<reference evidence="3" key="1">
    <citation type="submission" date="2022-07" db="EMBL/GenBank/DDBJ databases">
        <authorList>
            <person name="Criscuolo A."/>
        </authorList>
    </citation>
    <scope>NUCLEOTIDE SEQUENCE</scope>
    <source>
        <strain evidence="3">CIP103197</strain>
    </source>
</reference>
<dbReference type="InterPro" id="IPR036641">
    <property type="entry name" value="HPT_dom_sf"/>
</dbReference>
<proteinExistence type="predicted"/>
<evidence type="ECO:0000259" key="2">
    <source>
        <dbReference type="Pfam" id="PF01627"/>
    </source>
</evidence>
<name>A0A9W4QRG6_PSEHA</name>
<dbReference type="AlphaFoldDB" id="A0A9W4QRG6"/>
<accession>A0A9W4QRG6</accession>
<dbReference type="EMBL" id="CAMAPB010000001">
    <property type="protein sequence ID" value="CAH9049891.1"/>
    <property type="molecule type" value="Genomic_DNA"/>
</dbReference>
<evidence type="ECO:0000313" key="3">
    <source>
        <dbReference type="EMBL" id="CAH9049891.1"/>
    </source>
</evidence>
<dbReference type="Pfam" id="PF01627">
    <property type="entry name" value="Hpt"/>
    <property type="match status" value="1"/>
</dbReference>
<dbReference type="Proteomes" id="UP001152447">
    <property type="component" value="Unassembled WGS sequence"/>
</dbReference>
<feature type="domain" description="HPt" evidence="2">
    <location>
        <begin position="30"/>
        <end position="91"/>
    </location>
</feature>
<comment type="caution">
    <text evidence="3">The sequence shown here is derived from an EMBL/GenBank/DDBJ whole genome shotgun (WGS) entry which is preliminary data.</text>
</comment>
<sequence length="114" mass="12221">MTEINIDESALESMESLLGEQFPDTLEFCCAEFERLGNEAIAAIGQDKEAAIRHSHSLKSNAAQFGAASLAEVARLIEYNLNNGNDEQAVNAAHGLMAQVTGSQAKLNAWLAGR</sequence>
<evidence type="ECO:0000256" key="1">
    <source>
        <dbReference type="ARBA" id="ARBA00023012"/>
    </source>
</evidence>
<dbReference type="RefSeq" id="WP_036982530.1">
    <property type="nucleotide sequence ID" value="NZ_CAMAPB010000001.1"/>
</dbReference>
<organism evidence="3 4">
    <name type="scientific">Pseudoalteromonas haloplanktis</name>
    <name type="common">Alteromonas haloplanktis</name>
    <dbReference type="NCBI Taxonomy" id="228"/>
    <lineage>
        <taxon>Bacteria</taxon>
        <taxon>Pseudomonadati</taxon>
        <taxon>Pseudomonadota</taxon>
        <taxon>Gammaproteobacteria</taxon>
        <taxon>Alteromonadales</taxon>
        <taxon>Pseudoalteromonadaceae</taxon>
        <taxon>Pseudoalteromonas</taxon>
    </lineage>
</organism>
<gene>
    <name evidence="3" type="ORF">PSEHALCIP103_00070</name>
</gene>
<keyword evidence="1" id="KW-0902">Two-component regulatory system</keyword>
<dbReference type="GO" id="GO:0000160">
    <property type="term" value="P:phosphorelay signal transduction system"/>
    <property type="evidence" value="ECO:0007669"/>
    <property type="project" value="UniProtKB-KW"/>
</dbReference>
<dbReference type="InterPro" id="IPR008207">
    <property type="entry name" value="Sig_transdc_His_kin_Hpt_dom"/>
</dbReference>